<evidence type="ECO:0000256" key="5">
    <source>
        <dbReference type="ARBA" id="ARBA00022842"/>
    </source>
</evidence>
<name>A0A6L5YAL7_9BACT</name>
<dbReference type="InterPro" id="IPR036739">
    <property type="entry name" value="SLC41_membr_dom_sf"/>
</dbReference>
<dbReference type="InterPro" id="IPR006667">
    <property type="entry name" value="SLC41_membr_dom"/>
</dbReference>
<dbReference type="PROSITE" id="PS51371">
    <property type="entry name" value="CBS"/>
    <property type="match status" value="2"/>
</dbReference>
<proteinExistence type="inferred from homology"/>
<keyword evidence="8" id="KW-0129">CBS domain</keyword>
<keyword evidence="3 9" id="KW-0813">Transport</keyword>
<feature type="transmembrane region" description="Helical" evidence="9">
    <location>
        <begin position="359"/>
        <end position="379"/>
    </location>
</feature>
<evidence type="ECO:0000259" key="10">
    <source>
        <dbReference type="PROSITE" id="PS51371"/>
    </source>
</evidence>
<dbReference type="CDD" id="cd04606">
    <property type="entry name" value="CBS_pair_Mg_transporter"/>
    <property type="match status" value="1"/>
</dbReference>
<dbReference type="InterPro" id="IPR000644">
    <property type="entry name" value="CBS_dom"/>
</dbReference>
<comment type="caution">
    <text evidence="11">The sequence shown here is derived from an EMBL/GenBank/DDBJ whole genome shotgun (WGS) entry which is preliminary data.</text>
</comment>
<evidence type="ECO:0000313" key="11">
    <source>
        <dbReference type="EMBL" id="MST55336.1"/>
    </source>
</evidence>
<dbReference type="Proteomes" id="UP000473699">
    <property type="component" value="Unassembled WGS sequence"/>
</dbReference>
<dbReference type="Gene3D" id="1.10.357.20">
    <property type="entry name" value="SLC41 divalent cation transporters, integral membrane domain"/>
    <property type="match status" value="1"/>
</dbReference>
<evidence type="ECO:0000256" key="3">
    <source>
        <dbReference type="ARBA" id="ARBA00022448"/>
    </source>
</evidence>
<dbReference type="PANTHER" id="PTHR43773:SF1">
    <property type="entry name" value="MAGNESIUM TRANSPORTER MGTE"/>
    <property type="match status" value="1"/>
</dbReference>
<feature type="domain" description="CBS" evidence="10">
    <location>
        <begin position="137"/>
        <end position="200"/>
    </location>
</feature>
<dbReference type="RefSeq" id="WP_154528443.1">
    <property type="nucleotide sequence ID" value="NZ_VUNH01000004.1"/>
</dbReference>
<accession>A0A6L5YAL7</accession>
<evidence type="ECO:0000256" key="9">
    <source>
        <dbReference type="RuleBase" id="RU362011"/>
    </source>
</evidence>
<gene>
    <name evidence="11" type="primary">mgtE</name>
    <name evidence="11" type="ORF">FYJ74_04720</name>
</gene>
<dbReference type="SUPFAM" id="SSF158791">
    <property type="entry name" value="MgtE N-terminal domain-like"/>
    <property type="match status" value="1"/>
</dbReference>
<dbReference type="AlphaFoldDB" id="A0A6L5YAL7"/>
<organism evidence="11 12">
    <name type="scientific">Pyramidobacter porci</name>
    <dbReference type="NCBI Taxonomy" id="2605789"/>
    <lineage>
        <taxon>Bacteria</taxon>
        <taxon>Thermotogati</taxon>
        <taxon>Synergistota</taxon>
        <taxon>Synergistia</taxon>
        <taxon>Synergistales</taxon>
        <taxon>Dethiosulfovibrionaceae</taxon>
        <taxon>Pyramidobacter</taxon>
    </lineage>
</organism>
<dbReference type="Pfam" id="PF00571">
    <property type="entry name" value="CBS"/>
    <property type="match status" value="2"/>
</dbReference>
<comment type="subcellular location">
    <subcellularLocation>
        <location evidence="9">Cell membrane</location>
        <topology evidence="9">Multi-pass membrane protein</topology>
    </subcellularLocation>
    <subcellularLocation>
        <location evidence="1">Membrane</location>
        <topology evidence="1">Multi-pass membrane protein</topology>
    </subcellularLocation>
</comment>
<keyword evidence="5 9" id="KW-0460">Magnesium</keyword>
<dbReference type="PANTHER" id="PTHR43773">
    <property type="entry name" value="MAGNESIUM TRANSPORTER MGTE"/>
    <property type="match status" value="1"/>
</dbReference>
<sequence>MERNKLFEQIENCIDQKRFREAKELLSDMEPIDIAEGLERDLPPARLVFYFRLLPKDLAVEVFELLDIEEQERFLQHATDDEVKEMIEEMSDDDRTELFDELPATTVKRLLQKLSSEERKLANTLLGYPQDSAGRIMTPEYIDLKAHMTAEAALVRIRQKARSKETIYTCCVTDEGRHLLGMVELEDLILADPQTEVLDIMDGGPVSVPTTADQEEAAQLISRYDLHTLPVVDKENRLVGIITFDDILDIVEEEATEDFERMAGIEPVEEDYLDAGLLTVARKRFIWLIICIVAEALTSTVLKHYSPIVQRVVSLTFFVPLLIGTGGNAGTQAATLMIRGMTVGEVQWHDLGRIILRETMTGLLLGSALGLLGMARAWMIGTGTAVAWTVAAAVTLIVLLGNLAGTLLPLLARAVRLDPAIMSGPLITTVVDVCGLIVYFEIAGAFIGLS</sequence>
<dbReference type="GO" id="GO:0046872">
    <property type="term" value="F:metal ion binding"/>
    <property type="evidence" value="ECO:0007669"/>
    <property type="project" value="UniProtKB-KW"/>
</dbReference>
<protein>
    <recommendedName>
        <fullName evidence="9">Magnesium transporter MgtE</fullName>
    </recommendedName>
</protein>
<keyword evidence="7 9" id="KW-0472">Membrane</keyword>
<dbReference type="GO" id="GO:0015095">
    <property type="term" value="F:magnesium ion transmembrane transporter activity"/>
    <property type="evidence" value="ECO:0007669"/>
    <property type="project" value="UniProtKB-UniRule"/>
</dbReference>
<dbReference type="InterPro" id="IPR046342">
    <property type="entry name" value="CBS_dom_sf"/>
</dbReference>
<keyword evidence="12" id="KW-1185">Reference proteome</keyword>
<feature type="domain" description="CBS" evidence="10">
    <location>
        <begin position="201"/>
        <end position="257"/>
    </location>
</feature>
<dbReference type="Pfam" id="PF01769">
    <property type="entry name" value="MgtE"/>
    <property type="match status" value="1"/>
</dbReference>
<dbReference type="Pfam" id="PF03448">
    <property type="entry name" value="MgtE_N"/>
    <property type="match status" value="1"/>
</dbReference>
<comment type="similarity">
    <text evidence="2 9">Belongs to the SLC41A transporter family.</text>
</comment>
<dbReference type="Gene3D" id="1.25.60.10">
    <property type="entry name" value="MgtE N-terminal domain-like"/>
    <property type="match status" value="1"/>
</dbReference>
<keyword evidence="9" id="KW-0479">Metal-binding</keyword>
<feature type="transmembrane region" description="Helical" evidence="9">
    <location>
        <begin position="317"/>
        <end position="338"/>
    </location>
</feature>
<dbReference type="SUPFAM" id="SSF161093">
    <property type="entry name" value="MgtE membrane domain-like"/>
    <property type="match status" value="1"/>
</dbReference>
<dbReference type="Gene3D" id="3.10.580.10">
    <property type="entry name" value="CBS-domain"/>
    <property type="match status" value="1"/>
</dbReference>
<reference evidence="11 12" key="1">
    <citation type="submission" date="2019-08" db="EMBL/GenBank/DDBJ databases">
        <title>In-depth cultivation of the pig gut microbiome towards novel bacterial diversity and tailored functional studies.</title>
        <authorList>
            <person name="Wylensek D."/>
            <person name="Hitch T.C.A."/>
            <person name="Clavel T."/>
        </authorList>
    </citation>
    <scope>NUCLEOTIDE SEQUENCE [LARGE SCALE GENOMIC DNA]</scope>
    <source>
        <strain evidence="11 12">SM-530-WT-4B</strain>
    </source>
</reference>
<dbReference type="GO" id="GO:0005886">
    <property type="term" value="C:plasma membrane"/>
    <property type="evidence" value="ECO:0007669"/>
    <property type="project" value="UniProtKB-SubCell"/>
</dbReference>
<dbReference type="InterPro" id="IPR038076">
    <property type="entry name" value="MgtE_N_sf"/>
</dbReference>
<dbReference type="SUPFAM" id="SSF54631">
    <property type="entry name" value="CBS-domain pair"/>
    <property type="match status" value="1"/>
</dbReference>
<dbReference type="InterPro" id="IPR006669">
    <property type="entry name" value="MgtE_transporter"/>
</dbReference>
<evidence type="ECO:0000256" key="6">
    <source>
        <dbReference type="ARBA" id="ARBA00022989"/>
    </source>
</evidence>
<keyword evidence="9" id="KW-1003">Cell membrane</keyword>
<evidence type="ECO:0000256" key="2">
    <source>
        <dbReference type="ARBA" id="ARBA00009749"/>
    </source>
</evidence>
<dbReference type="SMART" id="SM00924">
    <property type="entry name" value="MgtE_N"/>
    <property type="match status" value="1"/>
</dbReference>
<dbReference type="EMBL" id="VUNH01000004">
    <property type="protein sequence ID" value="MST55336.1"/>
    <property type="molecule type" value="Genomic_DNA"/>
</dbReference>
<feature type="transmembrane region" description="Helical" evidence="9">
    <location>
        <begin position="285"/>
        <end position="305"/>
    </location>
</feature>
<feature type="transmembrane region" description="Helical" evidence="9">
    <location>
        <begin position="385"/>
        <end position="412"/>
    </location>
</feature>
<evidence type="ECO:0000256" key="1">
    <source>
        <dbReference type="ARBA" id="ARBA00004141"/>
    </source>
</evidence>
<evidence type="ECO:0000256" key="7">
    <source>
        <dbReference type="ARBA" id="ARBA00023136"/>
    </source>
</evidence>
<evidence type="ECO:0000256" key="8">
    <source>
        <dbReference type="PROSITE-ProRule" id="PRU00703"/>
    </source>
</evidence>
<comment type="function">
    <text evidence="9">Acts as a magnesium transporter.</text>
</comment>
<dbReference type="SMART" id="SM00116">
    <property type="entry name" value="CBS"/>
    <property type="match status" value="2"/>
</dbReference>
<evidence type="ECO:0000313" key="12">
    <source>
        <dbReference type="Proteomes" id="UP000473699"/>
    </source>
</evidence>
<feature type="transmembrane region" description="Helical" evidence="9">
    <location>
        <begin position="424"/>
        <end position="449"/>
    </location>
</feature>
<keyword evidence="4 9" id="KW-0812">Transmembrane</keyword>
<evidence type="ECO:0000256" key="4">
    <source>
        <dbReference type="ARBA" id="ARBA00022692"/>
    </source>
</evidence>
<comment type="subunit">
    <text evidence="9">Homodimer.</text>
</comment>
<dbReference type="InterPro" id="IPR006668">
    <property type="entry name" value="Mg_transptr_MgtE_intracell_dom"/>
</dbReference>
<keyword evidence="6 9" id="KW-1133">Transmembrane helix</keyword>
<dbReference type="NCBIfam" id="TIGR00400">
    <property type="entry name" value="mgtE"/>
    <property type="match status" value="1"/>
</dbReference>